<evidence type="ECO:0000313" key="1">
    <source>
        <dbReference type="EMBL" id="KAF9648625.1"/>
    </source>
</evidence>
<dbReference type="Proteomes" id="UP000886501">
    <property type="component" value="Unassembled WGS sequence"/>
</dbReference>
<keyword evidence="2" id="KW-1185">Reference proteome</keyword>
<organism evidence="1 2">
    <name type="scientific">Thelephora ganbajun</name>
    <name type="common">Ganba fungus</name>
    <dbReference type="NCBI Taxonomy" id="370292"/>
    <lineage>
        <taxon>Eukaryota</taxon>
        <taxon>Fungi</taxon>
        <taxon>Dikarya</taxon>
        <taxon>Basidiomycota</taxon>
        <taxon>Agaricomycotina</taxon>
        <taxon>Agaricomycetes</taxon>
        <taxon>Thelephorales</taxon>
        <taxon>Thelephoraceae</taxon>
        <taxon>Thelephora</taxon>
    </lineage>
</organism>
<accession>A0ACB6ZFU5</accession>
<proteinExistence type="predicted"/>
<comment type="caution">
    <text evidence="1">The sequence shown here is derived from an EMBL/GenBank/DDBJ whole genome shotgun (WGS) entry which is preliminary data.</text>
</comment>
<sequence length="307" mass="33755">MKHYRVFLGAPSPASLYCDEGDFGWETFTTTTPILDASVFEAASRRISRLYENIIFAEDDDEDMVDASVSNFLDAEQSSRAAETFITWSQTQNRTKDACGSQVSSGLQESTIEETQESTSYEYSDTSSIGRFPHFSFNLHTLRLVKALVDMAKSSKTKGTLKVNVLVAVLEVEGPDAVTIRKGPHAGNQASILKMVLGDGDGNVLKLTAWRDVAEMWGIGTDTHPPVRRGDIVLFQDVSFGWDPSTGAPPNFTASPYMKPTAEVCYRTLPQAPQDGRLRPDLRLGESDTSVRKVAALVAWFERLAGL</sequence>
<dbReference type="EMBL" id="MU118010">
    <property type="protein sequence ID" value="KAF9648625.1"/>
    <property type="molecule type" value="Genomic_DNA"/>
</dbReference>
<name>A0ACB6ZFU5_THEGA</name>
<reference evidence="1" key="1">
    <citation type="submission" date="2019-10" db="EMBL/GenBank/DDBJ databases">
        <authorList>
            <consortium name="DOE Joint Genome Institute"/>
            <person name="Kuo A."/>
            <person name="Miyauchi S."/>
            <person name="Kiss E."/>
            <person name="Drula E."/>
            <person name="Kohler A."/>
            <person name="Sanchez-Garcia M."/>
            <person name="Andreopoulos B."/>
            <person name="Barry K.W."/>
            <person name="Bonito G."/>
            <person name="Buee M."/>
            <person name="Carver A."/>
            <person name="Chen C."/>
            <person name="Cichocki N."/>
            <person name="Clum A."/>
            <person name="Culley D."/>
            <person name="Crous P.W."/>
            <person name="Fauchery L."/>
            <person name="Girlanda M."/>
            <person name="Hayes R."/>
            <person name="Keri Z."/>
            <person name="Labutti K."/>
            <person name="Lipzen A."/>
            <person name="Lombard V."/>
            <person name="Magnuson J."/>
            <person name="Maillard F."/>
            <person name="Morin E."/>
            <person name="Murat C."/>
            <person name="Nolan M."/>
            <person name="Ohm R."/>
            <person name="Pangilinan J."/>
            <person name="Pereira M."/>
            <person name="Perotto S."/>
            <person name="Peter M."/>
            <person name="Riley R."/>
            <person name="Sitrit Y."/>
            <person name="Stielow B."/>
            <person name="Szollosi G."/>
            <person name="Zifcakova L."/>
            <person name="Stursova M."/>
            <person name="Spatafora J.W."/>
            <person name="Tedersoo L."/>
            <person name="Vaario L.-M."/>
            <person name="Yamada A."/>
            <person name="Yan M."/>
            <person name="Wang P."/>
            <person name="Xu J."/>
            <person name="Bruns T."/>
            <person name="Baldrian P."/>
            <person name="Vilgalys R."/>
            <person name="Henrissat B."/>
            <person name="Grigoriev I.V."/>
            <person name="Hibbett D."/>
            <person name="Nagy L.G."/>
            <person name="Martin F.M."/>
        </authorList>
    </citation>
    <scope>NUCLEOTIDE SEQUENCE</scope>
    <source>
        <strain evidence="1">P2</strain>
    </source>
</reference>
<gene>
    <name evidence="1" type="ORF">BDM02DRAFT_3115076</name>
</gene>
<protein>
    <submittedName>
        <fullName evidence="1">Uncharacterized protein</fullName>
    </submittedName>
</protein>
<reference evidence="1" key="2">
    <citation type="journal article" date="2020" name="Nat. Commun.">
        <title>Large-scale genome sequencing of mycorrhizal fungi provides insights into the early evolution of symbiotic traits.</title>
        <authorList>
            <person name="Miyauchi S."/>
            <person name="Kiss E."/>
            <person name="Kuo A."/>
            <person name="Drula E."/>
            <person name="Kohler A."/>
            <person name="Sanchez-Garcia M."/>
            <person name="Morin E."/>
            <person name="Andreopoulos B."/>
            <person name="Barry K.W."/>
            <person name="Bonito G."/>
            <person name="Buee M."/>
            <person name="Carver A."/>
            <person name="Chen C."/>
            <person name="Cichocki N."/>
            <person name="Clum A."/>
            <person name="Culley D."/>
            <person name="Crous P.W."/>
            <person name="Fauchery L."/>
            <person name="Girlanda M."/>
            <person name="Hayes R.D."/>
            <person name="Keri Z."/>
            <person name="LaButti K."/>
            <person name="Lipzen A."/>
            <person name="Lombard V."/>
            <person name="Magnuson J."/>
            <person name="Maillard F."/>
            <person name="Murat C."/>
            <person name="Nolan M."/>
            <person name="Ohm R.A."/>
            <person name="Pangilinan J."/>
            <person name="Pereira M.F."/>
            <person name="Perotto S."/>
            <person name="Peter M."/>
            <person name="Pfister S."/>
            <person name="Riley R."/>
            <person name="Sitrit Y."/>
            <person name="Stielow J.B."/>
            <person name="Szollosi G."/>
            <person name="Zifcakova L."/>
            <person name="Stursova M."/>
            <person name="Spatafora J.W."/>
            <person name="Tedersoo L."/>
            <person name="Vaario L.M."/>
            <person name="Yamada A."/>
            <person name="Yan M."/>
            <person name="Wang P."/>
            <person name="Xu J."/>
            <person name="Bruns T."/>
            <person name="Baldrian P."/>
            <person name="Vilgalys R."/>
            <person name="Dunand C."/>
            <person name="Henrissat B."/>
            <person name="Grigoriev I.V."/>
            <person name="Hibbett D."/>
            <person name="Nagy L.G."/>
            <person name="Martin F.M."/>
        </authorList>
    </citation>
    <scope>NUCLEOTIDE SEQUENCE</scope>
    <source>
        <strain evidence="1">P2</strain>
    </source>
</reference>
<evidence type="ECO:0000313" key="2">
    <source>
        <dbReference type="Proteomes" id="UP000886501"/>
    </source>
</evidence>